<dbReference type="PANTHER" id="PTHR44591:SF19">
    <property type="entry name" value="TWO-COMPONENT RESPONSE REGULATOR-RELATED"/>
    <property type="match status" value="1"/>
</dbReference>
<feature type="modified residue" description="4-aspartylphosphate" evidence="2">
    <location>
        <position position="50"/>
    </location>
</feature>
<keyword evidence="1 2" id="KW-0597">Phosphoprotein</keyword>
<sequence length="117" mass="13636">MSILYVDHEINNLNSFKATFRRDAKIYLAKSTEEGLRILGEHPIDVIFADHQMPQMTGLEFLKLASDQYPASMRVLLTGNAYTDEFRWAAGKGYFHSYVNKPWDEQQLRTLMVSRLY</sequence>
<dbReference type="AlphaFoldDB" id="A0AAU8FHH5"/>
<reference evidence="4" key="1">
    <citation type="submission" date="2024-06" db="EMBL/GenBank/DDBJ databases">
        <title>Sequencing and assembly of the genome of Dyadobacter sp. strain 676, a symbiont of Cyamopsis tetragonoloba.</title>
        <authorList>
            <person name="Guro P."/>
            <person name="Sazanova A."/>
            <person name="Kuznetsova I."/>
            <person name="Belimov A."/>
            <person name="Safronova V."/>
        </authorList>
    </citation>
    <scope>NUCLEOTIDE SEQUENCE</scope>
    <source>
        <strain evidence="4">676</strain>
    </source>
</reference>
<evidence type="ECO:0000259" key="3">
    <source>
        <dbReference type="PROSITE" id="PS50110"/>
    </source>
</evidence>
<dbReference type="SUPFAM" id="SSF52172">
    <property type="entry name" value="CheY-like"/>
    <property type="match status" value="1"/>
</dbReference>
<dbReference type="InterPro" id="IPR011006">
    <property type="entry name" value="CheY-like_superfamily"/>
</dbReference>
<dbReference type="InterPro" id="IPR001789">
    <property type="entry name" value="Sig_transdc_resp-reg_receiver"/>
</dbReference>
<dbReference type="PROSITE" id="PS50110">
    <property type="entry name" value="RESPONSE_REGULATORY"/>
    <property type="match status" value="1"/>
</dbReference>
<proteinExistence type="predicted"/>
<gene>
    <name evidence="4" type="ORF">ABV298_22980</name>
</gene>
<dbReference type="Gene3D" id="3.40.50.2300">
    <property type="match status" value="1"/>
</dbReference>
<dbReference type="Pfam" id="PF00072">
    <property type="entry name" value="Response_reg"/>
    <property type="match status" value="1"/>
</dbReference>
<protein>
    <submittedName>
        <fullName evidence="4">Response regulator</fullName>
    </submittedName>
</protein>
<accession>A0AAU8FHH5</accession>
<dbReference type="SMART" id="SM00448">
    <property type="entry name" value="REC"/>
    <property type="match status" value="1"/>
</dbReference>
<evidence type="ECO:0000313" key="4">
    <source>
        <dbReference type="EMBL" id="XCH23169.1"/>
    </source>
</evidence>
<evidence type="ECO:0000256" key="2">
    <source>
        <dbReference type="PROSITE-ProRule" id="PRU00169"/>
    </source>
</evidence>
<dbReference type="InterPro" id="IPR050595">
    <property type="entry name" value="Bact_response_regulator"/>
</dbReference>
<dbReference type="EMBL" id="CP159289">
    <property type="protein sequence ID" value="XCH23169.1"/>
    <property type="molecule type" value="Genomic_DNA"/>
</dbReference>
<name>A0AAU8FHH5_9BACT</name>
<feature type="domain" description="Response regulatory" evidence="3">
    <location>
        <begin position="2"/>
        <end position="116"/>
    </location>
</feature>
<dbReference type="RefSeq" id="WP_353718495.1">
    <property type="nucleotide sequence ID" value="NZ_CP159289.1"/>
</dbReference>
<dbReference type="PANTHER" id="PTHR44591">
    <property type="entry name" value="STRESS RESPONSE REGULATOR PROTEIN 1"/>
    <property type="match status" value="1"/>
</dbReference>
<evidence type="ECO:0000256" key="1">
    <source>
        <dbReference type="ARBA" id="ARBA00022553"/>
    </source>
</evidence>
<dbReference type="GO" id="GO:0000160">
    <property type="term" value="P:phosphorelay signal transduction system"/>
    <property type="evidence" value="ECO:0007669"/>
    <property type="project" value="InterPro"/>
</dbReference>
<organism evidence="4">
    <name type="scientific">Dyadobacter sp. 676</name>
    <dbReference type="NCBI Taxonomy" id="3088362"/>
    <lineage>
        <taxon>Bacteria</taxon>
        <taxon>Pseudomonadati</taxon>
        <taxon>Bacteroidota</taxon>
        <taxon>Cytophagia</taxon>
        <taxon>Cytophagales</taxon>
        <taxon>Spirosomataceae</taxon>
        <taxon>Dyadobacter</taxon>
    </lineage>
</organism>